<dbReference type="SUPFAM" id="SSF48452">
    <property type="entry name" value="TPR-like"/>
    <property type="match status" value="2"/>
</dbReference>
<evidence type="ECO:0000256" key="2">
    <source>
        <dbReference type="SAM" id="SignalP"/>
    </source>
</evidence>
<evidence type="ECO:0000313" key="3">
    <source>
        <dbReference type="EMBL" id="GEM48264.1"/>
    </source>
</evidence>
<keyword evidence="1" id="KW-0802">TPR repeat</keyword>
<feature type="chain" id="PRO_5022163870" description="Tetratricopeptide repeat protein" evidence="2">
    <location>
        <begin position="19"/>
        <end position="557"/>
    </location>
</feature>
<organism evidence="3 4">
    <name type="scientific">Deinococcus cellulosilyticus (strain DSM 18568 / NBRC 106333 / KACC 11606 / 5516J-15)</name>
    <dbReference type="NCBI Taxonomy" id="1223518"/>
    <lineage>
        <taxon>Bacteria</taxon>
        <taxon>Thermotogati</taxon>
        <taxon>Deinococcota</taxon>
        <taxon>Deinococci</taxon>
        <taxon>Deinococcales</taxon>
        <taxon>Deinococcaceae</taxon>
        <taxon>Deinococcus</taxon>
    </lineage>
</organism>
<dbReference type="EMBL" id="BJXB01000019">
    <property type="protein sequence ID" value="GEM48264.1"/>
    <property type="molecule type" value="Genomic_DNA"/>
</dbReference>
<feature type="repeat" description="TPR" evidence="1">
    <location>
        <begin position="57"/>
        <end position="90"/>
    </location>
</feature>
<dbReference type="Gene3D" id="1.25.40.10">
    <property type="entry name" value="Tetratricopeptide repeat domain"/>
    <property type="match status" value="2"/>
</dbReference>
<evidence type="ECO:0000256" key="1">
    <source>
        <dbReference type="PROSITE-ProRule" id="PRU00339"/>
    </source>
</evidence>
<sequence length="557" mass="62165">MRKILLLTVCALAGLAAAHPMHSTFSQCTEPAMQTEATLIPDLGHLFHKVSTQHPQAQAFFNQGLTLLFSYNFEDAVRSFRQAAKLDPQLAMAQWGIAMASGANININIDPACEEVAFQAISEAQRLAGTYPTTAAEKAYINALAARYTGRPNPDLVRLAVDFKLAQQRLTERYPQDTDARIVYVEGLMDLRPWMLWLNGKPNTETSTILGNINTVLKQDPDHLGANHYNIHALEASDRPELALNSALKLSRLVPNAGHMQHMPSHIFMRLGNYQMSRDANLNAVQVDQSYYQKCFPVQQQDCLPIYVGHYYSHNLMFLAESYAFMGASKDALATARKTHDNALAFIVGQPELEHYVGGLSLMQVGFQKWQDILAQPRPLESLQAATALWHWSRSYALAALGQLKEAESEQQQFFAVQQEIPYNLSYGNNTAQAILAVASNLLRAKLAAAQGNMDAALELLKLTVDSDDALVYDEPPPWFFPARDALGAAYFQTRQYQAAVRVFKESLKKQPLSPRALYGLALSQKAVGDPEWEETMKKFQYASRDADVQFSMSTLW</sequence>
<dbReference type="Pfam" id="PF13428">
    <property type="entry name" value="TPR_14"/>
    <property type="match status" value="1"/>
</dbReference>
<name>A0A511N5Z7_DEIC1</name>
<dbReference type="AlphaFoldDB" id="A0A511N5Z7"/>
<protein>
    <recommendedName>
        <fullName evidence="5">Tetratricopeptide repeat protein</fullName>
    </recommendedName>
</protein>
<evidence type="ECO:0000313" key="4">
    <source>
        <dbReference type="Proteomes" id="UP000321306"/>
    </source>
</evidence>
<keyword evidence="2" id="KW-0732">Signal</keyword>
<dbReference type="PROSITE" id="PS50005">
    <property type="entry name" value="TPR"/>
    <property type="match status" value="2"/>
</dbReference>
<dbReference type="InterPro" id="IPR019734">
    <property type="entry name" value="TPR_rpt"/>
</dbReference>
<gene>
    <name evidence="3" type="ORF">DC3_38990</name>
</gene>
<keyword evidence="4" id="KW-1185">Reference proteome</keyword>
<dbReference type="OrthoDB" id="9778494at2"/>
<evidence type="ECO:0008006" key="5">
    <source>
        <dbReference type="Google" id="ProtNLM"/>
    </source>
</evidence>
<dbReference type="Proteomes" id="UP000321306">
    <property type="component" value="Unassembled WGS sequence"/>
</dbReference>
<dbReference type="Pfam" id="PF13181">
    <property type="entry name" value="TPR_8"/>
    <property type="match status" value="1"/>
</dbReference>
<dbReference type="InterPro" id="IPR011990">
    <property type="entry name" value="TPR-like_helical_dom_sf"/>
</dbReference>
<dbReference type="PANTHER" id="PTHR45588">
    <property type="entry name" value="TPR DOMAIN-CONTAINING PROTEIN"/>
    <property type="match status" value="1"/>
</dbReference>
<proteinExistence type="predicted"/>
<dbReference type="PANTHER" id="PTHR45588:SF1">
    <property type="entry name" value="WW DOMAIN-CONTAINING PROTEIN"/>
    <property type="match status" value="1"/>
</dbReference>
<reference evidence="3 4" key="1">
    <citation type="submission" date="2019-07" db="EMBL/GenBank/DDBJ databases">
        <title>Whole genome shotgun sequence of Deinococcus cellulosilyticus NBRC 106333.</title>
        <authorList>
            <person name="Hosoyama A."/>
            <person name="Uohara A."/>
            <person name="Ohji S."/>
            <person name="Ichikawa N."/>
        </authorList>
    </citation>
    <scope>NUCLEOTIDE SEQUENCE [LARGE SCALE GENOMIC DNA]</scope>
    <source>
        <strain evidence="3 4">NBRC 106333</strain>
    </source>
</reference>
<comment type="caution">
    <text evidence="3">The sequence shown here is derived from an EMBL/GenBank/DDBJ whole genome shotgun (WGS) entry which is preliminary data.</text>
</comment>
<feature type="signal peptide" evidence="2">
    <location>
        <begin position="1"/>
        <end position="18"/>
    </location>
</feature>
<dbReference type="RefSeq" id="WP_146887200.1">
    <property type="nucleotide sequence ID" value="NZ_BJXB01000019.1"/>
</dbReference>
<accession>A0A511N5Z7</accession>
<dbReference type="SMART" id="SM00028">
    <property type="entry name" value="TPR"/>
    <property type="match status" value="2"/>
</dbReference>
<feature type="repeat" description="TPR" evidence="1">
    <location>
        <begin position="481"/>
        <end position="514"/>
    </location>
</feature>